<evidence type="ECO:0000256" key="1">
    <source>
        <dbReference type="ARBA" id="ARBA00022630"/>
    </source>
</evidence>
<dbReference type="Pfam" id="PF00941">
    <property type="entry name" value="FAD_binding_5"/>
    <property type="match status" value="1"/>
</dbReference>
<dbReference type="RefSeq" id="WP_084661671.1">
    <property type="nucleotide sequence ID" value="NZ_FWWY01000001.1"/>
</dbReference>
<name>A0A1W1WIG5_SULTA</name>
<sequence length="257" mass="29065">MRWIEPSTIQEVQACLAQRVPIIGGGTWLLQDGHNPRAVCDLRAWAGSDEITHDAQGWTLGPNVTLHAWHEALGANHQISQILSLIGSPAFRRVATVIGVIANPQPVADLYPLLRLLQSSVLYIDTAHDFIQNDLASWPESLQERAIVGVKVPEIPKASRVYFRKYAKGRMTRPLVNFTVIMSSQDSRWDITFMASGLSVWPLQGAACGSPQDIDYAVRHWILERQDVNQFYQALILNMWQDIYQQWWNENNRGIAL</sequence>
<protein>
    <submittedName>
        <fullName evidence="4">CO or xanthine dehydrogenase, FAD-binding subunit</fullName>
    </submittedName>
</protein>
<dbReference type="Proteomes" id="UP000192660">
    <property type="component" value="Unassembled WGS sequence"/>
</dbReference>
<dbReference type="InterPro" id="IPR016166">
    <property type="entry name" value="FAD-bd_PCMH"/>
</dbReference>
<evidence type="ECO:0000259" key="3">
    <source>
        <dbReference type="PROSITE" id="PS51387"/>
    </source>
</evidence>
<accession>A0A1W1WIG5</accession>
<dbReference type="EMBL" id="FWWY01000001">
    <property type="protein sequence ID" value="SMC06108.1"/>
    <property type="molecule type" value="Genomic_DNA"/>
</dbReference>
<reference evidence="5" key="1">
    <citation type="submission" date="2017-04" db="EMBL/GenBank/DDBJ databases">
        <authorList>
            <person name="Varghese N."/>
            <person name="Submissions S."/>
        </authorList>
    </citation>
    <scope>NUCLEOTIDE SEQUENCE [LARGE SCALE GENOMIC DNA]</scope>
    <source>
        <strain evidence="5">DSM 9293</strain>
    </source>
</reference>
<dbReference type="InterPro" id="IPR036318">
    <property type="entry name" value="FAD-bd_PCMH-like_sf"/>
</dbReference>
<dbReference type="PROSITE" id="PS51387">
    <property type="entry name" value="FAD_PCMH"/>
    <property type="match status" value="1"/>
</dbReference>
<proteinExistence type="predicted"/>
<dbReference type="AlphaFoldDB" id="A0A1W1WIG5"/>
<dbReference type="GO" id="GO:0071949">
    <property type="term" value="F:FAD binding"/>
    <property type="evidence" value="ECO:0007669"/>
    <property type="project" value="InterPro"/>
</dbReference>
<feature type="domain" description="FAD-binding PCMH-type" evidence="3">
    <location>
        <begin position="1"/>
        <end position="157"/>
    </location>
</feature>
<evidence type="ECO:0000313" key="5">
    <source>
        <dbReference type="Proteomes" id="UP000192660"/>
    </source>
</evidence>
<dbReference type="Gene3D" id="3.30.465.10">
    <property type="match status" value="1"/>
</dbReference>
<dbReference type="OrthoDB" id="9814706at2"/>
<keyword evidence="2" id="KW-0560">Oxidoreductase</keyword>
<dbReference type="SUPFAM" id="SSF56176">
    <property type="entry name" value="FAD-binding/transporter-associated domain-like"/>
    <property type="match status" value="1"/>
</dbReference>
<dbReference type="InterPro" id="IPR016169">
    <property type="entry name" value="FAD-bd_PCMH_sub2"/>
</dbReference>
<dbReference type="InterPro" id="IPR002346">
    <property type="entry name" value="Mopterin_DH_FAD-bd"/>
</dbReference>
<dbReference type="STRING" id="28034.BFX07_12015"/>
<keyword evidence="5" id="KW-1185">Reference proteome</keyword>
<organism evidence="4 5">
    <name type="scientific">Sulfobacillus thermosulfidooxidans (strain DSM 9293 / VKM B-1269 / AT-1)</name>
    <dbReference type="NCBI Taxonomy" id="929705"/>
    <lineage>
        <taxon>Bacteria</taxon>
        <taxon>Bacillati</taxon>
        <taxon>Bacillota</taxon>
        <taxon>Clostridia</taxon>
        <taxon>Eubacteriales</taxon>
        <taxon>Clostridiales Family XVII. Incertae Sedis</taxon>
        <taxon>Sulfobacillus</taxon>
    </lineage>
</organism>
<dbReference type="GO" id="GO:0016491">
    <property type="term" value="F:oxidoreductase activity"/>
    <property type="evidence" value="ECO:0007669"/>
    <property type="project" value="UniProtKB-KW"/>
</dbReference>
<keyword evidence="1" id="KW-0285">Flavoprotein</keyword>
<gene>
    <name evidence="4" type="ORF">SAMN00768000_2637</name>
</gene>
<evidence type="ECO:0000256" key="2">
    <source>
        <dbReference type="ARBA" id="ARBA00023002"/>
    </source>
</evidence>
<evidence type="ECO:0000313" key="4">
    <source>
        <dbReference type="EMBL" id="SMC06108.1"/>
    </source>
</evidence>